<keyword evidence="2" id="KW-1185">Reference proteome</keyword>
<accession>A0ABT8FT36</accession>
<organism evidence="1 2">
    <name type="scientific">Microbacterium aurantiacum</name>
    <dbReference type="NCBI Taxonomy" id="162393"/>
    <lineage>
        <taxon>Bacteria</taxon>
        <taxon>Bacillati</taxon>
        <taxon>Actinomycetota</taxon>
        <taxon>Actinomycetes</taxon>
        <taxon>Micrococcales</taxon>
        <taxon>Microbacteriaceae</taxon>
        <taxon>Microbacterium</taxon>
    </lineage>
</organism>
<evidence type="ECO:0000313" key="1">
    <source>
        <dbReference type="EMBL" id="MDN4464476.1"/>
    </source>
</evidence>
<proteinExistence type="predicted"/>
<reference evidence="1" key="1">
    <citation type="submission" date="2021-06" db="EMBL/GenBank/DDBJ databases">
        <title>Genome-based taxonomic framework of Microbacterium strains isolated from marine environment, the description of four new species and reclassification of four preexisting species.</title>
        <authorList>
            <person name="Lee S.D."/>
            <person name="Kim S.-M."/>
            <person name="Byeon Y.-S."/>
            <person name="Yang H.L."/>
            <person name="Kim I.S."/>
        </authorList>
    </citation>
    <scope>NUCLEOTIDE SEQUENCE</scope>
    <source>
        <strain evidence="1">KACC 20510</strain>
    </source>
</reference>
<evidence type="ECO:0008006" key="3">
    <source>
        <dbReference type="Google" id="ProtNLM"/>
    </source>
</evidence>
<protein>
    <recommendedName>
        <fullName evidence="3">Lipoprotein</fullName>
    </recommendedName>
</protein>
<comment type="caution">
    <text evidence="1">The sequence shown here is derived from an EMBL/GenBank/DDBJ whole genome shotgun (WGS) entry which is preliminary data.</text>
</comment>
<dbReference type="RefSeq" id="WP_301133930.1">
    <property type="nucleotide sequence ID" value="NZ_BAAAUQ010000007.1"/>
</dbReference>
<sequence length="168" mass="17320">MRRRSAASAAVVLAVIALVGCSPEGSRPEEPVDPAGIVEEEFDTHVDADVEGMPPECAVVAVGWYPGIDISNVENLPADWPPAPRDSVLCATRGGGSIHTAAYASPLSIDEVFAFYEAALPAGFTAEHVSGEENGTGYGSLEGNGPGIAFQVRENDGGFTLAFAVEGS</sequence>
<gene>
    <name evidence="1" type="ORF">KZC48_08685</name>
</gene>
<name>A0ABT8FT36_9MICO</name>
<dbReference type="Proteomes" id="UP001172731">
    <property type="component" value="Unassembled WGS sequence"/>
</dbReference>
<evidence type="ECO:0000313" key="2">
    <source>
        <dbReference type="Proteomes" id="UP001172731"/>
    </source>
</evidence>
<dbReference type="PROSITE" id="PS51257">
    <property type="entry name" value="PROKAR_LIPOPROTEIN"/>
    <property type="match status" value="1"/>
</dbReference>
<dbReference type="EMBL" id="JAHWXI010000008">
    <property type="protein sequence ID" value="MDN4464476.1"/>
    <property type="molecule type" value="Genomic_DNA"/>
</dbReference>